<dbReference type="AlphaFoldDB" id="K1RDZ0"/>
<gene>
    <name evidence="1" type="ORF">CGI_10015161</name>
</gene>
<dbReference type="EMBL" id="JH815759">
    <property type="protein sequence ID" value="EKC41924.1"/>
    <property type="molecule type" value="Genomic_DNA"/>
</dbReference>
<reference evidence="1" key="1">
    <citation type="journal article" date="2012" name="Nature">
        <title>The oyster genome reveals stress adaptation and complexity of shell formation.</title>
        <authorList>
            <person name="Zhang G."/>
            <person name="Fang X."/>
            <person name="Guo X."/>
            <person name="Li L."/>
            <person name="Luo R."/>
            <person name="Xu F."/>
            <person name="Yang P."/>
            <person name="Zhang L."/>
            <person name="Wang X."/>
            <person name="Qi H."/>
            <person name="Xiong Z."/>
            <person name="Que H."/>
            <person name="Xie Y."/>
            <person name="Holland P.W."/>
            <person name="Paps J."/>
            <person name="Zhu Y."/>
            <person name="Wu F."/>
            <person name="Chen Y."/>
            <person name="Wang J."/>
            <person name="Peng C."/>
            <person name="Meng J."/>
            <person name="Yang L."/>
            <person name="Liu J."/>
            <person name="Wen B."/>
            <person name="Zhang N."/>
            <person name="Huang Z."/>
            <person name="Zhu Q."/>
            <person name="Feng Y."/>
            <person name="Mount A."/>
            <person name="Hedgecock D."/>
            <person name="Xu Z."/>
            <person name="Liu Y."/>
            <person name="Domazet-Loso T."/>
            <person name="Du Y."/>
            <person name="Sun X."/>
            <person name="Zhang S."/>
            <person name="Liu B."/>
            <person name="Cheng P."/>
            <person name="Jiang X."/>
            <person name="Li J."/>
            <person name="Fan D."/>
            <person name="Wang W."/>
            <person name="Fu W."/>
            <person name="Wang T."/>
            <person name="Wang B."/>
            <person name="Zhang J."/>
            <person name="Peng Z."/>
            <person name="Li Y."/>
            <person name="Li N."/>
            <person name="Wang J."/>
            <person name="Chen M."/>
            <person name="He Y."/>
            <person name="Tan F."/>
            <person name="Song X."/>
            <person name="Zheng Q."/>
            <person name="Huang R."/>
            <person name="Yang H."/>
            <person name="Du X."/>
            <person name="Chen L."/>
            <person name="Yang M."/>
            <person name="Gaffney P.M."/>
            <person name="Wang S."/>
            <person name="Luo L."/>
            <person name="She Z."/>
            <person name="Ming Y."/>
            <person name="Huang W."/>
            <person name="Zhang S."/>
            <person name="Huang B."/>
            <person name="Zhang Y."/>
            <person name="Qu T."/>
            <person name="Ni P."/>
            <person name="Miao G."/>
            <person name="Wang J."/>
            <person name="Wang Q."/>
            <person name="Steinberg C.E."/>
            <person name="Wang H."/>
            <person name="Li N."/>
            <person name="Qian L."/>
            <person name="Zhang G."/>
            <person name="Li Y."/>
            <person name="Yang H."/>
            <person name="Liu X."/>
            <person name="Wang J."/>
            <person name="Yin Y."/>
            <person name="Wang J."/>
        </authorList>
    </citation>
    <scope>NUCLEOTIDE SEQUENCE [LARGE SCALE GENOMIC DNA]</scope>
    <source>
        <strain evidence="1">05x7-T-G4-1.051#20</strain>
    </source>
</reference>
<accession>K1RDZ0</accession>
<protein>
    <submittedName>
        <fullName evidence="1">Uncharacterized protein</fullName>
    </submittedName>
</protein>
<name>K1RDZ0_MAGGI</name>
<dbReference type="InParanoid" id="K1RDZ0"/>
<sequence length="320" mass="37170">MIFGICWANLIGRQYTTVIGRQIMMSLKSLPPVVQVHILDKYLDKCFKDEQKQKLNVVFKNLNALVLLSNSVRSHSEEVRPLVLPSCNRPLRYLIEQIERDSRFMWPRTKILEWLETPSGHQCVWDARICPSTTYQQPLNAVSTDFYIRKYKINHRHARLDLLFGTSSDLGDILAVQPFEPNGQPTHKHKEVMGNISVFLKLTEHSQTVPKYDIYDRDALRFLGGHEVLRNVFGDDFWDLLGEPYRSTDHGIDHSAFLNLDLADQRQQYDKWIIGTENPSTTSKECFPFDPRRHQPPSSGQPQRRHNPYGCKSFIGRGDY</sequence>
<organism evidence="1">
    <name type="scientific">Magallana gigas</name>
    <name type="common">Pacific oyster</name>
    <name type="synonym">Crassostrea gigas</name>
    <dbReference type="NCBI Taxonomy" id="29159"/>
    <lineage>
        <taxon>Eukaryota</taxon>
        <taxon>Metazoa</taxon>
        <taxon>Spiralia</taxon>
        <taxon>Lophotrochozoa</taxon>
        <taxon>Mollusca</taxon>
        <taxon>Bivalvia</taxon>
        <taxon>Autobranchia</taxon>
        <taxon>Pteriomorphia</taxon>
        <taxon>Ostreida</taxon>
        <taxon>Ostreoidea</taxon>
        <taxon>Ostreidae</taxon>
        <taxon>Magallana</taxon>
    </lineage>
</organism>
<proteinExistence type="predicted"/>
<dbReference type="HOGENOM" id="CLU_869458_0_0_1"/>
<evidence type="ECO:0000313" key="1">
    <source>
        <dbReference type="EMBL" id="EKC41924.1"/>
    </source>
</evidence>